<organism evidence="2 3">
    <name type="scientific">Blepharisma stoltei</name>
    <dbReference type="NCBI Taxonomy" id="1481888"/>
    <lineage>
        <taxon>Eukaryota</taxon>
        <taxon>Sar</taxon>
        <taxon>Alveolata</taxon>
        <taxon>Ciliophora</taxon>
        <taxon>Postciliodesmatophora</taxon>
        <taxon>Heterotrichea</taxon>
        <taxon>Heterotrichida</taxon>
        <taxon>Blepharismidae</taxon>
        <taxon>Blepharisma</taxon>
    </lineage>
</organism>
<feature type="region of interest" description="Disordered" evidence="1">
    <location>
        <begin position="282"/>
        <end position="338"/>
    </location>
</feature>
<evidence type="ECO:0000313" key="2">
    <source>
        <dbReference type="EMBL" id="CAG9320325.1"/>
    </source>
</evidence>
<feature type="compositionally biased region" description="Polar residues" evidence="1">
    <location>
        <begin position="315"/>
        <end position="336"/>
    </location>
</feature>
<accession>A0AAU9J549</accession>
<dbReference type="AlphaFoldDB" id="A0AAU9J549"/>
<protein>
    <recommendedName>
        <fullName evidence="4">Exophilin 5</fullName>
    </recommendedName>
</protein>
<dbReference type="Proteomes" id="UP001162131">
    <property type="component" value="Unassembled WGS sequence"/>
</dbReference>
<proteinExistence type="predicted"/>
<sequence length="425" mass="48031">METLTTSIYEHQNVPRRRPQTCKPKILDDYNIKKVSSLKSIDQKPDVFERLYNRRPKSAMNTRNGFFNGSCMPRSPIPLNSLIAVLKDSMHKQLTEKSNSSFEIGSKYPGVHAGNLSMISDDLCKADGINSPQSNAKVFRPTVSINAYKIYQAVEQFSYDDFDVLNKNTNKESLYKTQQSRVEKSKIILRRRPKPQNAPSLVIKKKPINKSSSHVSFNEKVRNIFNSTVPYTRENDSEEEDLEIAKEKEKVSITSIIRRSSSMKSNSPSLLRPSLTISKVVKPSLKSNNESQNDEEAFKSSQPSPFPHDYLNPTHEASSYVSSNNTPKRQETQGNKWMSIGLSPVSLVEVKAKGRAKPQSPSSIWPKSSSNDRKPCNQCFSLPKMIEISPFGTYVKGKKVQYQAGSMFTPTKNFSMTPNHFLNSD</sequence>
<name>A0AAU9J549_9CILI</name>
<gene>
    <name evidence="2" type="ORF">BSTOLATCC_MIC26243</name>
</gene>
<dbReference type="EMBL" id="CAJZBQ010000025">
    <property type="protein sequence ID" value="CAG9320325.1"/>
    <property type="molecule type" value="Genomic_DNA"/>
</dbReference>
<evidence type="ECO:0000256" key="1">
    <source>
        <dbReference type="SAM" id="MobiDB-lite"/>
    </source>
</evidence>
<evidence type="ECO:0008006" key="4">
    <source>
        <dbReference type="Google" id="ProtNLM"/>
    </source>
</evidence>
<reference evidence="2" key="1">
    <citation type="submission" date="2021-09" db="EMBL/GenBank/DDBJ databases">
        <authorList>
            <consortium name="AG Swart"/>
            <person name="Singh M."/>
            <person name="Singh A."/>
            <person name="Seah K."/>
            <person name="Emmerich C."/>
        </authorList>
    </citation>
    <scope>NUCLEOTIDE SEQUENCE</scope>
    <source>
        <strain evidence="2">ATCC30299</strain>
    </source>
</reference>
<feature type="region of interest" description="Disordered" evidence="1">
    <location>
        <begin position="351"/>
        <end position="373"/>
    </location>
</feature>
<comment type="caution">
    <text evidence="2">The sequence shown here is derived from an EMBL/GenBank/DDBJ whole genome shotgun (WGS) entry which is preliminary data.</text>
</comment>
<feature type="compositionally biased region" description="Low complexity" evidence="1">
    <location>
        <begin position="358"/>
        <end position="369"/>
    </location>
</feature>
<evidence type="ECO:0000313" key="3">
    <source>
        <dbReference type="Proteomes" id="UP001162131"/>
    </source>
</evidence>
<keyword evidence="3" id="KW-1185">Reference proteome</keyword>